<evidence type="ECO:0000259" key="11">
    <source>
        <dbReference type="PROSITE" id="PS51007"/>
    </source>
</evidence>
<dbReference type="InterPro" id="IPR009056">
    <property type="entry name" value="Cyt_c-like_dom"/>
</dbReference>
<comment type="subcellular location">
    <subcellularLocation>
        <location evidence="1">Periplasm</location>
    </subcellularLocation>
</comment>
<dbReference type="GO" id="GO:0009055">
    <property type="term" value="F:electron transfer activity"/>
    <property type="evidence" value="ECO:0007669"/>
    <property type="project" value="InterPro"/>
</dbReference>
<feature type="chain" id="PRO_5012571935" description="Cytochrome c domain-containing protein" evidence="10">
    <location>
        <begin position="26"/>
        <end position="196"/>
    </location>
</feature>
<evidence type="ECO:0000256" key="6">
    <source>
        <dbReference type="ARBA" id="ARBA00022982"/>
    </source>
</evidence>
<evidence type="ECO:0000256" key="7">
    <source>
        <dbReference type="ARBA" id="ARBA00023004"/>
    </source>
</evidence>
<dbReference type="GO" id="GO:0020037">
    <property type="term" value="F:heme binding"/>
    <property type="evidence" value="ECO:0007669"/>
    <property type="project" value="InterPro"/>
</dbReference>
<dbReference type="PIRSF" id="PIRSF000005">
    <property type="entry name" value="Cytochrome_c4"/>
    <property type="match status" value="1"/>
</dbReference>
<name>A0A1T2LAS5_9GAMM</name>
<feature type="binding site" description="axial binding residue" evidence="9">
    <location>
        <position position="41"/>
    </location>
    <ligand>
        <name>heme c</name>
        <dbReference type="ChEBI" id="CHEBI:61717"/>
        <label>1</label>
    </ligand>
    <ligandPart>
        <name>Fe</name>
        <dbReference type="ChEBI" id="CHEBI:18248"/>
    </ligandPart>
</feature>
<feature type="binding site" description="covalent" evidence="8">
    <location>
        <position position="40"/>
    </location>
    <ligand>
        <name>heme c</name>
        <dbReference type="ChEBI" id="CHEBI:61717"/>
        <label>1</label>
    </ligand>
</feature>
<evidence type="ECO:0000256" key="2">
    <source>
        <dbReference type="ARBA" id="ARBA00022448"/>
    </source>
</evidence>
<sequence length="196" mass="21047">MVSKKTILTPLLAAGALLASSSVFAAGPTAETLAGTCSACHGYQGNSVGIMPSIAGSTAEYFTDTMKAFKSGERKATVMGRVAKGYSDEDIGKMAGYFSQQKPVGMKQSFDRTDAALGKKLHDEYCEKCHEDGGRNNEEGPVLSGQSKLYLTYSMEDFKMSHREGPKKMSKKVKSMVEKHGKGGVDAVLNYYASQQ</sequence>
<dbReference type="AlphaFoldDB" id="A0A1T2LAS5"/>
<dbReference type="InterPro" id="IPR024167">
    <property type="entry name" value="Cytochrome_c4-like"/>
</dbReference>
<keyword evidence="7 9" id="KW-0408">Iron</keyword>
<evidence type="ECO:0000313" key="13">
    <source>
        <dbReference type="Proteomes" id="UP000191110"/>
    </source>
</evidence>
<feature type="binding site" description="axial binding residue" evidence="9">
    <location>
        <position position="169"/>
    </location>
    <ligand>
        <name>heme c</name>
        <dbReference type="ChEBI" id="CHEBI:61717"/>
        <label>2</label>
    </ligand>
    <ligandPart>
        <name>Fe</name>
        <dbReference type="ChEBI" id="CHEBI:18248"/>
    </ligandPart>
</feature>
<comment type="PTM">
    <text evidence="8">Binds 2 heme c groups covalently per subunit.</text>
</comment>
<dbReference type="GO" id="GO:0042597">
    <property type="term" value="C:periplasmic space"/>
    <property type="evidence" value="ECO:0007669"/>
    <property type="project" value="UniProtKB-SubCell"/>
</dbReference>
<evidence type="ECO:0000256" key="5">
    <source>
        <dbReference type="ARBA" id="ARBA00022764"/>
    </source>
</evidence>
<keyword evidence="4 9" id="KW-0479">Metal-binding</keyword>
<dbReference type="SUPFAM" id="SSF46626">
    <property type="entry name" value="Cytochrome c"/>
    <property type="match status" value="2"/>
</dbReference>
<evidence type="ECO:0000256" key="4">
    <source>
        <dbReference type="ARBA" id="ARBA00022723"/>
    </source>
</evidence>
<reference evidence="12 13" key="1">
    <citation type="submission" date="2016-11" db="EMBL/GenBank/DDBJ databases">
        <title>Mixed transmission modes and dynamic genome evolution in an obligate animal-bacterial symbiosis.</title>
        <authorList>
            <person name="Russell S.L."/>
            <person name="Corbett-Detig R.B."/>
            <person name="Cavanaugh C.M."/>
        </authorList>
    </citation>
    <scope>NUCLEOTIDE SEQUENCE [LARGE SCALE GENOMIC DNA]</scope>
    <source>
        <strain evidence="12">Sveles-Q1</strain>
    </source>
</reference>
<dbReference type="OrthoDB" id="188778at2"/>
<evidence type="ECO:0000256" key="10">
    <source>
        <dbReference type="SAM" id="SignalP"/>
    </source>
</evidence>
<dbReference type="Proteomes" id="UP000191110">
    <property type="component" value="Unassembled WGS sequence"/>
</dbReference>
<evidence type="ECO:0000313" key="12">
    <source>
        <dbReference type="EMBL" id="OOZ42208.1"/>
    </source>
</evidence>
<proteinExistence type="predicted"/>
<evidence type="ECO:0000256" key="3">
    <source>
        <dbReference type="ARBA" id="ARBA00022617"/>
    </source>
</evidence>
<evidence type="ECO:0000256" key="1">
    <source>
        <dbReference type="ARBA" id="ARBA00004418"/>
    </source>
</evidence>
<dbReference type="InterPro" id="IPR036909">
    <property type="entry name" value="Cyt_c-like_dom_sf"/>
</dbReference>
<dbReference type="Pfam" id="PF00034">
    <property type="entry name" value="Cytochrom_C"/>
    <property type="match status" value="1"/>
</dbReference>
<dbReference type="Gene3D" id="1.10.760.10">
    <property type="entry name" value="Cytochrome c-like domain"/>
    <property type="match status" value="2"/>
</dbReference>
<feature type="binding site" description="axial binding residue" evidence="9">
    <location>
        <position position="130"/>
    </location>
    <ligand>
        <name>heme c</name>
        <dbReference type="ChEBI" id="CHEBI:61717"/>
        <label>2</label>
    </ligand>
    <ligandPart>
        <name>Fe</name>
        <dbReference type="ChEBI" id="CHEBI:18248"/>
    </ligandPart>
</feature>
<dbReference type="PANTHER" id="PTHR33751">
    <property type="entry name" value="CBB3-TYPE CYTOCHROME C OXIDASE SUBUNIT FIXP"/>
    <property type="match status" value="1"/>
</dbReference>
<accession>A0A1T2LAS5</accession>
<keyword evidence="13" id="KW-1185">Reference proteome</keyword>
<keyword evidence="10" id="KW-0732">Signal</keyword>
<feature type="binding site" description="covalent" evidence="8">
    <location>
        <position position="129"/>
    </location>
    <ligand>
        <name>heme c</name>
        <dbReference type="ChEBI" id="CHEBI:61717"/>
        <label>2</label>
    </ligand>
</feature>
<feature type="domain" description="Cytochrome c" evidence="11">
    <location>
        <begin position="15"/>
        <end position="102"/>
    </location>
</feature>
<feature type="signal peptide" evidence="10">
    <location>
        <begin position="1"/>
        <end position="25"/>
    </location>
</feature>
<keyword evidence="5" id="KW-0574">Periplasm</keyword>
<dbReference type="PROSITE" id="PS51007">
    <property type="entry name" value="CYTC"/>
    <property type="match status" value="2"/>
</dbReference>
<dbReference type="RefSeq" id="WP_078482235.1">
    <property type="nucleotide sequence ID" value="NZ_MPRL01000002.1"/>
</dbReference>
<dbReference type="EMBL" id="MPRL01000002">
    <property type="protein sequence ID" value="OOZ42208.1"/>
    <property type="molecule type" value="Genomic_DNA"/>
</dbReference>
<keyword evidence="2" id="KW-0813">Transport</keyword>
<dbReference type="GO" id="GO:0005506">
    <property type="term" value="F:iron ion binding"/>
    <property type="evidence" value="ECO:0007669"/>
    <property type="project" value="InterPro"/>
</dbReference>
<feature type="binding site" description="covalent" evidence="8">
    <location>
        <position position="126"/>
    </location>
    <ligand>
        <name>heme c</name>
        <dbReference type="ChEBI" id="CHEBI:61717"/>
        <label>2</label>
    </ligand>
</feature>
<dbReference type="InterPro" id="IPR050597">
    <property type="entry name" value="Cytochrome_c_Oxidase_Subunit"/>
</dbReference>
<organism evidence="12 13">
    <name type="scientific">Solemya pervernicosa gill symbiont</name>
    <dbReference type="NCBI Taxonomy" id="642797"/>
    <lineage>
        <taxon>Bacteria</taxon>
        <taxon>Pseudomonadati</taxon>
        <taxon>Pseudomonadota</taxon>
        <taxon>Gammaproteobacteria</taxon>
        <taxon>sulfur-oxidizing symbionts</taxon>
    </lineage>
</organism>
<feature type="binding site" description="axial binding residue" evidence="9">
    <location>
        <position position="79"/>
    </location>
    <ligand>
        <name>heme c</name>
        <dbReference type="ChEBI" id="CHEBI:61717"/>
        <label>1</label>
    </ligand>
    <ligandPart>
        <name>Fe</name>
        <dbReference type="ChEBI" id="CHEBI:18248"/>
    </ligandPart>
</feature>
<protein>
    <recommendedName>
        <fullName evidence="11">Cytochrome c domain-containing protein</fullName>
    </recommendedName>
</protein>
<evidence type="ECO:0000256" key="9">
    <source>
        <dbReference type="PIRSR" id="PIRSR000005-2"/>
    </source>
</evidence>
<keyword evidence="6" id="KW-0249">Electron transport</keyword>
<feature type="domain" description="Cytochrome c" evidence="11">
    <location>
        <begin position="113"/>
        <end position="196"/>
    </location>
</feature>
<evidence type="ECO:0000256" key="8">
    <source>
        <dbReference type="PIRSR" id="PIRSR000005-1"/>
    </source>
</evidence>
<feature type="binding site" description="covalent" evidence="8">
    <location>
        <position position="37"/>
    </location>
    <ligand>
        <name>heme c</name>
        <dbReference type="ChEBI" id="CHEBI:61717"/>
        <label>1</label>
    </ligand>
</feature>
<dbReference type="PANTHER" id="PTHR33751:SF9">
    <property type="entry name" value="CYTOCHROME C4"/>
    <property type="match status" value="1"/>
</dbReference>
<keyword evidence="3 8" id="KW-0349">Heme</keyword>
<comment type="caution">
    <text evidence="12">The sequence shown here is derived from an EMBL/GenBank/DDBJ whole genome shotgun (WGS) entry which is preliminary data.</text>
</comment>
<gene>
    <name evidence="12" type="ORF">BOW53_01110</name>
</gene>